<evidence type="ECO:0000256" key="2">
    <source>
        <dbReference type="ARBA" id="ARBA00022747"/>
    </source>
</evidence>
<reference evidence="6" key="1">
    <citation type="submission" date="2010-03" db="EMBL/GenBank/DDBJ databases">
        <title>Complete sequence of Mobiluncus curtisii ATCC 43063.</title>
        <authorList>
            <person name="Muzny D."/>
            <person name="Qin X."/>
            <person name="Deng J."/>
            <person name="Jiang H."/>
            <person name="Liu Y."/>
            <person name="Qu J."/>
            <person name="Song X.-Z."/>
            <person name="Zhang L."/>
            <person name="Thornton R."/>
            <person name="Coyle M."/>
            <person name="Francisco L."/>
            <person name="Jackson L."/>
            <person name="Javaid M."/>
            <person name="Korchina V."/>
            <person name="Kovar C."/>
            <person name="Mata R."/>
            <person name="Mathew T."/>
            <person name="Ngo R."/>
            <person name="Nguyen L."/>
            <person name="Nguyen N."/>
            <person name="Okwuonu G."/>
            <person name="Ongeri F."/>
            <person name="Pham C."/>
            <person name="Simmons D."/>
            <person name="Wilczek-Boney K."/>
            <person name="Hale W."/>
            <person name="Jakkamsetti A."/>
            <person name="Pham P."/>
            <person name="Ruth R."/>
            <person name="San Lucas F."/>
            <person name="Warren J."/>
            <person name="Zhang J."/>
            <person name="Zhao Z."/>
            <person name="Zhou C."/>
            <person name="Zhu D."/>
            <person name="Lee S."/>
            <person name="Bess C."/>
            <person name="Blankenburg K."/>
            <person name="Forbes L."/>
            <person name="Fu Q."/>
            <person name="Gubbala S."/>
            <person name="Hirani K."/>
            <person name="Jayaseelan J.C."/>
            <person name="Lara F."/>
            <person name="Munidasa M."/>
            <person name="Palculict T."/>
            <person name="Patil S."/>
            <person name="Pu L.-L."/>
            <person name="Saada N."/>
            <person name="Tang L."/>
            <person name="Weissenberger G."/>
            <person name="Zhu Y."/>
            <person name="Hemphill L."/>
            <person name="Shang Y."/>
            <person name="Youmans B."/>
            <person name="Ayvaz T."/>
            <person name="Ross M."/>
            <person name="Santibanez J."/>
            <person name="Aqrawi P."/>
            <person name="Gross S."/>
            <person name="Joshi V."/>
            <person name="Fowler G."/>
            <person name="Nazareth L."/>
            <person name="Reid J."/>
            <person name="Worley K."/>
            <person name="Petrosino J."/>
            <person name="Highlander S."/>
            <person name="Gibbs R."/>
            <person name="Gibbs R."/>
        </authorList>
    </citation>
    <scope>NUCLEOTIDE SEQUENCE [LARGE SCALE GENOMIC DNA]</scope>
    <source>
        <strain evidence="6">ATCC 43553</strain>
    </source>
</reference>
<dbReference type="GO" id="GO:0003677">
    <property type="term" value="F:DNA binding"/>
    <property type="evidence" value="ECO:0007669"/>
    <property type="project" value="UniProtKB-KW"/>
</dbReference>
<dbReference type="REBASE" id="30181">
    <property type="entry name" value="S.Api43553ORF1341P"/>
</dbReference>
<comment type="caution">
    <text evidence="5">The sequence shown here is derived from an EMBL/GenBank/DDBJ whole genome shotgun (WGS) entry which is preliminary data.</text>
</comment>
<dbReference type="AlphaFoldDB" id="D4X796"/>
<feature type="domain" description="Type I restriction modification DNA specificity" evidence="4">
    <location>
        <begin position="114"/>
        <end position="223"/>
    </location>
</feature>
<evidence type="ECO:0000313" key="5">
    <source>
        <dbReference type="EMBL" id="EFF77302.1"/>
    </source>
</evidence>
<evidence type="ECO:0000256" key="3">
    <source>
        <dbReference type="ARBA" id="ARBA00023125"/>
    </source>
</evidence>
<dbReference type="EMBL" id="ADMS01000031">
    <property type="protein sequence ID" value="EFF77302.1"/>
    <property type="molecule type" value="Genomic_DNA"/>
</dbReference>
<dbReference type="PANTHER" id="PTHR30408:SF12">
    <property type="entry name" value="TYPE I RESTRICTION ENZYME MJAVIII SPECIFICITY SUBUNIT"/>
    <property type="match status" value="1"/>
</dbReference>
<evidence type="ECO:0000259" key="4">
    <source>
        <dbReference type="Pfam" id="PF01420"/>
    </source>
</evidence>
<dbReference type="Pfam" id="PF01420">
    <property type="entry name" value="Methylase_S"/>
    <property type="match status" value="1"/>
</dbReference>
<dbReference type="HOGENOM" id="CLU_1140631_0_0_4"/>
<gene>
    <name evidence="5" type="ORF">HMPREF0004_1343</name>
</gene>
<proteinExistence type="inferred from homology"/>
<dbReference type="PANTHER" id="PTHR30408">
    <property type="entry name" value="TYPE-1 RESTRICTION ENZYME ECOKI SPECIFICITY PROTEIN"/>
    <property type="match status" value="1"/>
</dbReference>
<protein>
    <recommendedName>
        <fullName evidence="4">Type I restriction modification DNA specificity domain-containing protein</fullName>
    </recommendedName>
</protein>
<evidence type="ECO:0000313" key="6">
    <source>
        <dbReference type="Proteomes" id="UP000004510"/>
    </source>
</evidence>
<dbReference type="GO" id="GO:0009307">
    <property type="term" value="P:DNA restriction-modification system"/>
    <property type="evidence" value="ECO:0007669"/>
    <property type="project" value="UniProtKB-KW"/>
</dbReference>
<dbReference type="eggNOG" id="COG0732">
    <property type="taxonomic scope" value="Bacteria"/>
</dbReference>
<organism evidence="5 6">
    <name type="scientific">Achromobacter piechaudii ATCC 43553</name>
    <dbReference type="NCBI Taxonomy" id="742159"/>
    <lineage>
        <taxon>Bacteria</taxon>
        <taxon>Pseudomonadati</taxon>
        <taxon>Pseudomonadota</taxon>
        <taxon>Betaproteobacteria</taxon>
        <taxon>Burkholderiales</taxon>
        <taxon>Alcaligenaceae</taxon>
        <taxon>Achromobacter</taxon>
    </lineage>
</organism>
<name>D4X796_9BURK</name>
<keyword evidence="2" id="KW-0680">Restriction system</keyword>
<accession>D4X796</accession>
<dbReference type="Gene3D" id="3.90.220.20">
    <property type="entry name" value="DNA methylase specificity domains"/>
    <property type="match status" value="1"/>
</dbReference>
<dbReference type="InterPro" id="IPR000055">
    <property type="entry name" value="Restrct_endonuc_typeI_TRD"/>
</dbReference>
<sequence length="243" mass="27414">MTLDELISEEVQKLSALKIYKNGLMQQLFPHEGEAVPKLRLSKYLKADDWKKRKVSDLLTRSTKPVDVEVEAAYREIGIRSHGKGIFHKGAVRGKSLGDKRVFWVEPSALVVNIVFAWEQAIAVTSKAEKGMIASHRFPMYKEKVGKCDVNFIKYFFLTKKGKELLGVASPGGAGRNKTLGQKSFESLEFFTPDCVEEQAEIARCLLSVDETIAIQTERIDALRSQRKGLMQHLFPVLKEAQE</sequence>
<evidence type="ECO:0000256" key="1">
    <source>
        <dbReference type="ARBA" id="ARBA00010923"/>
    </source>
</evidence>
<dbReference type="InterPro" id="IPR052021">
    <property type="entry name" value="Type-I_RS_S_subunit"/>
</dbReference>
<dbReference type="Proteomes" id="UP000004510">
    <property type="component" value="Unassembled WGS sequence"/>
</dbReference>
<keyword evidence="3" id="KW-0238">DNA-binding</keyword>
<dbReference type="InterPro" id="IPR044946">
    <property type="entry name" value="Restrct_endonuc_typeI_TRD_sf"/>
</dbReference>
<dbReference type="SUPFAM" id="SSF116734">
    <property type="entry name" value="DNA methylase specificity domain"/>
    <property type="match status" value="1"/>
</dbReference>
<comment type="similarity">
    <text evidence="1">Belongs to the type-I restriction system S methylase family.</text>
</comment>